<comment type="caution">
    <text evidence="3">The sequence shown here is derived from an EMBL/GenBank/DDBJ whole genome shotgun (WGS) entry which is preliminary data.</text>
</comment>
<evidence type="ECO:0008006" key="5">
    <source>
        <dbReference type="Google" id="ProtNLM"/>
    </source>
</evidence>
<reference evidence="3 4" key="1">
    <citation type="journal article" name="Sci. Rep.">
        <title>Telomere-to-telomere assembled and centromere annotated genomes of the two main subspecies of the button mushroom Agaricus bisporus reveal especially polymorphic chromosome ends.</title>
        <authorList>
            <person name="Sonnenberg A.S.M."/>
            <person name="Sedaghat-Telgerd N."/>
            <person name="Lavrijssen B."/>
            <person name="Ohm R.A."/>
            <person name="Hendrickx P.M."/>
            <person name="Scholtmeijer K."/>
            <person name="Baars J.J.P."/>
            <person name="van Peer A."/>
        </authorList>
    </citation>
    <scope>NUCLEOTIDE SEQUENCE [LARGE SCALE GENOMIC DNA]</scope>
    <source>
        <strain evidence="3 4">H119_p4</strain>
    </source>
</reference>
<evidence type="ECO:0000256" key="2">
    <source>
        <dbReference type="SAM" id="SignalP"/>
    </source>
</evidence>
<organism evidence="3 4">
    <name type="scientific">Agaricus bisporus var. burnettii</name>
    <dbReference type="NCBI Taxonomy" id="192524"/>
    <lineage>
        <taxon>Eukaryota</taxon>
        <taxon>Fungi</taxon>
        <taxon>Dikarya</taxon>
        <taxon>Basidiomycota</taxon>
        <taxon>Agaricomycotina</taxon>
        <taxon>Agaricomycetes</taxon>
        <taxon>Agaricomycetidae</taxon>
        <taxon>Agaricales</taxon>
        <taxon>Agaricineae</taxon>
        <taxon>Agaricaceae</taxon>
        <taxon>Agaricus</taxon>
    </lineage>
</organism>
<dbReference type="Proteomes" id="UP000629468">
    <property type="component" value="Unassembled WGS sequence"/>
</dbReference>
<dbReference type="OMA" id="MVEINFC"/>
<evidence type="ECO:0000313" key="4">
    <source>
        <dbReference type="Proteomes" id="UP000629468"/>
    </source>
</evidence>
<dbReference type="EMBL" id="JABXXO010000015">
    <property type="protein sequence ID" value="KAF7760187.1"/>
    <property type="molecule type" value="Genomic_DNA"/>
</dbReference>
<name>A0A8H7C0F9_AGABI</name>
<keyword evidence="1" id="KW-1133">Transmembrane helix</keyword>
<sequence>MRSFASIATFATLAFASLASALPTLNANGVALSNRDVSGVAAPAPESLNVPHPGRGEPAQVAEHSVVQIIVDVTAEIRPLCDKLSAAISGDVEVKVAVDTSLQILGEIKGSLVKAKVDIEAAIAAGVDLLVLDGKTLAVHVVAQILAVLIVIVTTVLGLVVKVCASANVEALVSLMVEINFCLADIIGLVVKICVGLLVELKPLVECIVNILIKLDLKALIKVLAVVQA</sequence>
<keyword evidence="1" id="KW-0812">Transmembrane</keyword>
<evidence type="ECO:0000313" key="3">
    <source>
        <dbReference type="EMBL" id="KAF7760187.1"/>
    </source>
</evidence>
<feature type="signal peptide" evidence="2">
    <location>
        <begin position="1"/>
        <end position="21"/>
    </location>
</feature>
<feature type="chain" id="PRO_5034834854" description="Transmembrane protein" evidence="2">
    <location>
        <begin position="22"/>
        <end position="229"/>
    </location>
</feature>
<keyword evidence="1" id="KW-0472">Membrane</keyword>
<proteinExistence type="predicted"/>
<evidence type="ECO:0000256" key="1">
    <source>
        <dbReference type="SAM" id="Phobius"/>
    </source>
</evidence>
<protein>
    <recommendedName>
        <fullName evidence="5">Transmembrane protein</fullName>
    </recommendedName>
</protein>
<feature type="transmembrane region" description="Helical" evidence="1">
    <location>
        <begin position="137"/>
        <end position="160"/>
    </location>
</feature>
<keyword evidence="2" id="KW-0732">Signal</keyword>
<gene>
    <name evidence="3" type="ORF">Agabi119p4_10863</name>
</gene>
<accession>A0A8H7C0F9</accession>
<dbReference type="AlphaFoldDB" id="A0A8H7C0F9"/>